<dbReference type="AlphaFoldDB" id="A0A9Q3GC95"/>
<protein>
    <submittedName>
        <fullName evidence="1">Uncharacterized protein</fullName>
    </submittedName>
</protein>
<name>A0A9Q3GC95_9BASI</name>
<reference evidence="1" key="1">
    <citation type="submission" date="2021-03" db="EMBL/GenBank/DDBJ databases">
        <title>Draft genome sequence of rust myrtle Austropuccinia psidii MF-1, a brazilian biotype.</title>
        <authorList>
            <person name="Quecine M.C."/>
            <person name="Pachon D.M.R."/>
            <person name="Bonatelli M.L."/>
            <person name="Correr F.H."/>
            <person name="Franceschini L.M."/>
            <person name="Leite T.F."/>
            <person name="Margarido G.R.A."/>
            <person name="Almeida C.A."/>
            <person name="Ferrarezi J.A."/>
            <person name="Labate C.A."/>
        </authorList>
    </citation>
    <scope>NUCLEOTIDE SEQUENCE</scope>
    <source>
        <strain evidence="1">MF-1</strain>
    </source>
</reference>
<evidence type="ECO:0000313" key="1">
    <source>
        <dbReference type="EMBL" id="MBW0460932.1"/>
    </source>
</evidence>
<gene>
    <name evidence="1" type="ORF">O181_000647</name>
</gene>
<organism evidence="1 2">
    <name type="scientific">Austropuccinia psidii MF-1</name>
    <dbReference type="NCBI Taxonomy" id="1389203"/>
    <lineage>
        <taxon>Eukaryota</taxon>
        <taxon>Fungi</taxon>
        <taxon>Dikarya</taxon>
        <taxon>Basidiomycota</taxon>
        <taxon>Pucciniomycotina</taxon>
        <taxon>Pucciniomycetes</taxon>
        <taxon>Pucciniales</taxon>
        <taxon>Sphaerophragmiaceae</taxon>
        <taxon>Austropuccinia</taxon>
    </lineage>
</organism>
<dbReference type="Proteomes" id="UP000765509">
    <property type="component" value="Unassembled WGS sequence"/>
</dbReference>
<sequence>MSAQRRAQMKDAQTSTSSQMLSRTFYILFESIEAEIPPIPVVRLESFPSRNSGTIPASVQELVYGSKEARMGTSCKFLDRNNELLSSSEEVHWCKKVSRPSEGL</sequence>
<dbReference type="EMBL" id="AVOT02000079">
    <property type="protein sequence ID" value="MBW0460932.1"/>
    <property type="molecule type" value="Genomic_DNA"/>
</dbReference>
<accession>A0A9Q3GC95</accession>
<evidence type="ECO:0000313" key="2">
    <source>
        <dbReference type="Proteomes" id="UP000765509"/>
    </source>
</evidence>
<comment type="caution">
    <text evidence="1">The sequence shown here is derived from an EMBL/GenBank/DDBJ whole genome shotgun (WGS) entry which is preliminary data.</text>
</comment>
<proteinExistence type="predicted"/>
<keyword evidence="2" id="KW-1185">Reference proteome</keyword>